<dbReference type="AlphaFoldDB" id="A0A4R1HFT4"/>
<dbReference type="Pfam" id="PF11239">
    <property type="entry name" value="DUF3040"/>
    <property type="match status" value="1"/>
</dbReference>
<gene>
    <name evidence="2" type="ORF">EV378_4971</name>
</gene>
<evidence type="ECO:0000313" key="3">
    <source>
        <dbReference type="Proteomes" id="UP000295560"/>
    </source>
</evidence>
<keyword evidence="1" id="KW-1133">Transmembrane helix</keyword>
<keyword evidence="1" id="KW-0472">Membrane</keyword>
<dbReference type="EMBL" id="SMFZ01000002">
    <property type="protein sequence ID" value="TCK20997.1"/>
    <property type="molecule type" value="Genomic_DNA"/>
</dbReference>
<name>A0A4R1HFT4_PSEEN</name>
<sequence>MKHRERRAFDDLARRLAADDPRLVELLSEKPDPVYRRACRLSNAMGILGVVLVLAGAVLAVDSVLGIGIVVLMSFWLPRHLAHPATRGGQAGEAKPW</sequence>
<dbReference type="InterPro" id="IPR021401">
    <property type="entry name" value="DUF3040"/>
</dbReference>
<evidence type="ECO:0000256" key="1">
    <source>
        <dbReference type="SAM" id="Phobius"/>
    </source>
</evidence>
<comment type="caution">
    <text evidence="2">The sequence shown here is derived from an EMBL/GenBank/DDBJ whole genome shotgun (WGS) entry which is preliminary data.</text>
</comment>
<accession>A0A4R1HFT4</accession>
<proteinExistence type="predicted"/>
<dbReference type="Proteomes" id="UP000295560">
    <property type="component" value="Unassembled WGS sequence"/>
</dbReference>
<dbReference type="RefSeq" id="WP_165922467.1">
    <property type="nucleotide sequence ID" value="NZ_SMFZ01000002.1"/>
</dbReference>
<keyword evidence="3" id="KW-1185">Reference proteome</keyword>
<keyword evidence="1" id="KW-0812">Transmembrane</keyword>
<feature type="transmembrane region" description="Helical" evidence="1">
    <location>
        <begin position="46"/>
        <end position="77"/>
    </location>
</feature>
<evidence type="ECO:0000313" key="2">
    <source>
        <dbReference type="EMBL" id="TCK20997.1"/>
    </source>
</evidence>
<organism evidence="2 3">
    <name type="scientific">Pseudonocardia endophytica</name>
    <dbReference type="NCBI Taxonomy" id="401976"/>
    <lineage>
        <taxon>Bacteria</taxon>
        <taxon>Bacillati</taxon>
        <taxon>Actinomycetota</taxon>
        <taxon>Actinomycetes</taxon>
        <taxon>Pseudonocardiales</taxon>
        <taxon>Pseudonocardiaceae</taxon>
        <taxon>Pseudonocardia</taxon>
    </lineage>
</organism>
<reference evidence="2 3" key="1">
    <citation type="submission" date="2019-03" db="EMBL/GenBank/DDBJ databases">
        <title>Sequencing the genomes of 1000 actinobacteria strains.</title>
        <authorList>
            <person name="Klenk H.-P."/>
        </authorList>
    </citation>
    <scope>NUCLEOTIDE SEQUENCE [LARGE SCALE GENOMIC DNA]</scope>
    <source>
        <strain evidence="2 3">DSM 44969</strain>
    </source>
</reference>
<protein>
    <submittedName>
        <fullName evidence="2">DUF3040 family protein</fullName>
    </submittedName>
</protein>